<keyword evidence="1" id="KW-0732">Signal</keyword>
<dbReference type="InterPro" id="IPR037524">
    <property type="entry name" value="PA14/GLEYA"/>
</dbReference>
<gene>
    <name evidence="4" type="ORF">A3770_09p56870</name>
</gene>
<evidence type="ECO:0000259" key="2">
    <source>
        <dbReference type="PROSITE" id="PS50213"/>
    </source>
</evidence>
<evidence type="ECO:0000259" key="3">
    <source>
        <dbReference type="PROSITE" id="PS51820"/>
    </source>
</evidence>
<dbReference type="STRING" id="1764295.A0A5B8MRF9"/>
<name>A0A5B8MRF9_9CHLO</name>
<dbReference type="SUPFAM" id="SSF56988">
    <property type="entry name" value="Anthrax protective antigen"/>
    <property type="match status" value="1"/>
</dbReference>
<reference evidence="4 5" key="1">
    <citation type="submission" date="2018-07" db="EMBL/GenBank/DDBJ databases">
        <title>The complete nuclear genome of the prasinophyte Chloropicon primus (CCMP1205).</title>
        <authorList>
            <person name="Pombert J.-F."/>
            <person name="Otis C."/>
            <person name="Turmel M."/>
            <person name="Lemieux C."/>
        </authorList>
    </citation>
    <scope>NUCLEOTIDE SEQUENCE [LARGE SCALE GENOMIC DNA]</scope>
    <source>
        <strain evidence="4 5">CCMP1205</strain>
    </source>
</reference>
<feature type="domain" description="FAS1" evidence="2">
    <location>
        <begin position="27"/>
        <end position="101"/>
    </location>
</feature>
<dbReference type="AlphaFoldDB" id="A0A5B8MRF9"/>
<feature type="signal peptide" evidence="1">
    <location>
        <begin position="1"/>
        <end position="21"/>
    </location>
</feature>
<sequence length="409" mass="44895">MARTCLLALLAVAGIVGASWAQQQQEGCTVMDLIQRREDLTLVTKAIVAAGFEETLLSPGPLRFFAPDDSAFLRLNEKYAGDSASAVLDLDLYDLMRSHLLLEGGRAAAVGGSAEQDILGGARVLDRVGACNGELAVVDRVLIPEIRGGEQRRGGEGTLDAGAPAEACAPGECCDLQPPGDFSCEEQTGWGKCWEDWMVVGGYCRQSCGRCSFQSMVDPTIGESNATRVVNDGILYQQWWYMGSSNRLSSLDGSRFMREEPDVDLVIEDGEFYAPEPYKGYPESASRMGGYFCAPSSGNYTFYLSSDDSAWLKIMDDKDVRIMKTLGKDPFEYISTEVPPMIWIDGFKRESEWKDPLGPKAMKKGEVTYLEVQQKNGWGRGHVNLGVVLPSGDFIQPIPSYFFHKNCDV</sequence>
<evidence type="ECO:0008006" key="6">
    <source>
        <dbReference type="Google" id="ProtNLM"/>
    </source>
</evidence>
<dbReference type="InterPro" id="IPR011658">
    <property type="entry name" value="PA14_dom"/>
</dbReference>
<feature type="domain" description="PA14" evidence="3">
    <location>
        <begin position="229"/>
        <end position="402"/>
    </location>
</feature>
<dbReference type="PROSITE" id="PS50213">
    <property type="entry name" value="FAS1"/>
    <property type="match status" value="1"/>
</dbReference>
<dbReference type="PROSITE" id="PS51820">
    <property type="entry name" value="PA14"/>
    <property type="match status" value="1"/>
</dbReference>
<dbReference type="Pfam" id="PF07691">
    <property type="entry name" value="PA14"/>
    <property type="match status" value="1"/>
</dbReference>
<evidence type="ECO:0000313" key="5">
    <source>
        <dbReference type="Proteomes" id="UP000316726"/>
    </source>
</evidence>
<dbReference type="Proteomes" id="UP000316726">
    <property type="component" value="Chromosome 9"/>
</dbReference>
<dbReference type="Gene3D" id="2.60.120.1560">
    <property type="match status" value="1"/>
</dbReference>
<dbReference type="EMBL" id="CP031042">
    <property type="protein sequence ID" value="QDZ23169.1"/>
    <property type="molecule type" value="Genomic_DNA"/>
</dbReference>
<dbReference type="InterPro" id="IPR000782">
    <property type="entry name" value="FAS1_domain"/>
</dbReference>
<organism evidence="4 5">
    <name type="scientific">Chloropicon primus</name>
    <dbReference type="NCBI Taxonomy" id="1764295"/>
    <lineage>
        <taxon>Eukaryota</taxon>
        <taxon>Viridiplantae</taxon>
        <taxon>Chlorophyta</taxon>
        <taxon>Chloropicophyceae</taxon>
        <taxon>Chloropicales</taxon>
        <taxon>Chloropicaceae</taxon>
        <taxon>Chloropicon</taxon>
    </lineage>
</organism>
<dbReference type="SUPFAM" id="SSF82153">
    <property type="entry name" value="FAS1 domain"/>
    <property type="match status" value="1"/>
</dbReference>
<keyword evidence="5" id="KW-1185">Reference proteome</keyword>
<protein>
    <recommendedName>
        <fullName evidence="6">PA14 domain-containing protein</fullName>
    </recommendedName>
</protein>
<evidence type="ECO:0000313" key="4">
    <source>
        <dbReference type="EMBL" id="QDZ23169.1"/>
    </source>
</evidence>
<evidence type="ECO:0000256" key="1">
    <source>
        <dbReference type="SAM" id="SignalP"/>
    </source>
</evidence>
<dbReference type="Gene3D" id="2.30.180.10">
    <property type="entry name" value="FAS1 domain"/>
    <property type="match status" value="1"/>
</dbReference>
<proteinExistence type="predicted"/>
<accession>A0A5B8MRF9</accession>
<dbReference type="InterPro" id="IPR036378">
    <property type="entry name" value="FAS1_dom_sf"/>
</dbReference>
<feature type="chain" id="PRO_5022889145" description="PA14 domain-containing protein" evidence="1">
    <location>
        <begin position="22"/>
        <end position="409"/>
    </location>
</feature>
<dbReference type="OrthoDB" id="568456at2759"/>